<dbReference type="OrthoDB" id="4423746at2759"/>
<dbReference type="Gene3D" id="3.30.70.330">
    <property type="match status" value="1"/>
</dbReference>
<dbReference type="GO" id="GO:0003723">
    <property type="term" value="F:RNA binding"/>
    <property type="evidence" value="ECO:0007669"/>
    <property type="project" value="UniProtKB-UniRule"/>
</dbReference>
<dbReference type="AlphaFoldDB" id="A0A0U5GAW1"/>
<dbReference type="InterPro" id="IPR012677">
    <property type="entry name" value="Nucleotide-bd_a/b_plait_sf"/>
</dbReference>
<name>A0A0U5GAW1_ASPCI</name>
<dbReference type="SUPFAM" id="SSF54928">
    <property type="entry name" value="RNA-binding domain, RBD"/>
    <property type="match status" value="1"/>
</dbReference>
<evidence type="ECO:0000313" key="4">
    <source>
        <dbReference type="Proteomes" id="UP000054771"/>
    </source>
</evidence>
<dbReference type="EMBL" id="CDMC01000010">
    <property type="protein sequence ID" value="CEL07774.1"/>
    <property type="molecule type" value="Genomic_DNA"/>
</dbReference>
<evidence type="ECO:0000256" key="1">
    <source>
        <dbReference type="PROSITE-ProRule" id="PRU00176"/>
    </source>
</evidence>
<dbReference type="PROSITE" id="PS50102">
    <property type="entry name" value="RRM"/>
    <property type="match status" value="1"/>
</dbReference>
<keyword evidence="4" id="KW-1185">Reference proteome</keyword>
<reference evidence="4" key="1">
    <citation type="journal article" date="2016" name="Genome Announc.">
        <title>Draft genome sequences of fungus Aspergillus calidoustus.</title>
        <authorList>
            <person name="Horn F."/>
            <person name="Linde J."/>
            <person name="Mattern D.J."/>
            <person name="Walther G."/>
            <person name="Guthke R."/>
            <person name="Scherlach K."/>
            <person name="Martin K."/>
            <person name="Brakhage A.A."/>
            <person name="Petzke L."/>
            <person name="Valiante V."/>
        </authorList>
    </citation>
    <scope>NUCLEOTIDE SEQUENCE [LARGE SCALE GENOMIC DNA]</scope>
    <source>
        <strain evidence="4">SF006504</strain>
    </source>
</reference>
<protein>
    <recommendedName>
        <fullName evidence="2">RRM domain-containing protein</fullName>
    </recommendedName>
</protein>
<dbReference type="InterPro" id="IPR000504">
    <property type="entry name" value="RRM_dom"/>
</dbReference>
<dbReference type="InterPro" id="IPR035979">
    <property type="entry name" value="RBD_domain_sf"/>
</dbReference>
<dbReference type="Proteomes" id="UP000054771">
    <property type="component" value="Unassembled WGS sequence"/>
</dbReference>
<feature type="domain" description="RRM" evidence="2">
    <location>
        <begin position="63"/>
        <end position="140"/>
    </location>
</feature>
<gene>
    <name evidence="3" type="ORF">ASPCAL10928</name>
</gene>
<keyword evidence="1" id="KW-0694">RNA-binding</keyword>
<evidence type="ECO:0000313" key="3">
    <source>
        <dbReference type="EMBL" id="CEL07774.1"/>
    </source>
</evidence>
<organism evidence="3 4">
    <name type="scientific">Aspergillus calidoustus</name>
    <dbReference type="NCBI Taxonomy" id="454130"/>
    <lineage>
        <taxon>Eukaryota</taxon>
        <taxon>Fungi</taxon>
        <taxon>Dikarya</taxon>
        <taxon>Ascomycota</taxon>
        <taxon>Pezizomycotina</taxon>
        <taxon>Eurotiomycetes</taxon>
        <taxon>Eurotiomycetidae</taxon>
        <taxon>Eurotiales</taxon>
        <taxon>Aspergillaceae</taxon>
        <taxon>Aspergillus</taxon>
        <taxon>Aspergillus subgen. Nidulantes</taxon>
    </lineage>
</organism>
<sequence length="161" mass="18496">MASLGLIVLSELPRKQPSTTGAFMTGGSPIRWVHDQILRNDYGAVSLVTITDANAQQYLPAEARILVANLPRSYDPEVLREQLKGVFSYFGLNWVHIENRCKHTVAFVQFHNFQQADQAITYDQRINYCCRPLRIELCKAGHTRRNKIVEYFQSLPRNFPD</sequence>
<proteinExistence type="predicted"/>
<accession>A0A0U5GAW1</accession>
<evidence type="ECO:0000259" key="2">
    <source>
        <dbReference type="PROSITE" id="PS50102"/>
    </source>
</evidence>